<feature type="domain" description="Epoxide hydrolase N-terminal" evidence="8">
    <location>
        <begin position="53"/>
        <end position="162"/>
    </location>
</feature>
<dbReference type="Pfam" id="PF06441">
    <property type="entry name" value="EHN"/>
    <property type="match status" value="1"/>
</dbReference>
<feature type="active site" description="Proton acceptor" evidence="7">
    <location>
        <position position="430"/>
    </location>
</feature>
<keyword evidence="5 6" id="KW-0378">Hydrolase</keyword>
<reference evidence="9" key="1">
    <citation type="submission" date="2018-09" db="EMBL/GenBank/DDBJ databases">
        <authorList>
            <person name="Liu M."/>
        </authorList>
    </citation>
    <scope>NUCLEOTIDE SEQUENCE</scope>
</reference>
<comment type="similarity">
    <text evidence="3 6">Belongs to the peptidase S33 family.</text>
</comment>
<keyword evidence="6" id="KW-0256">Endoplasmic reticulum</keyword>
<evidence type="ECO:0000256" key="2">
    <source>
        <dbReference type="ARBA" id="ARBA00004111"/>
    </source>
</evidence>
<comment type="function">
    <text evidence="6">Catalyzes juvenile hormone hydrolysis.</text>
</comment>
<dbReference type="GO" id="GO:0005789">
    <property type="term" value="C:endoplasmic reticulum membrane"/>
    <property type="evidence" value="ECO:0007669"/>
    <property type="project" value="UniProtKB-SubCell"/>
</dbReference>
<dbReference type="SMR" id="A0A3G6VF49"/>
<evidence type="ECO:0000256" key="1">
    <source>
        <dbReference type="ARBA" id="ARBA00000221"/>
    </source>
</evidence>
<proteinExistence type="evidence at transcript level"/>
<organism evidence="9">
    <name type="scientific">Coccinella septempunctata</name>
    <name type="common">Seven-spotted ladybird beetle</name>
    <dbReference type="NCBI Taxonomy" id="41139"/>
    <lineage>
        <taxon>Eukaryota</taxon>
        <taxon>Metazoa</taxon>
        <taxon>Ecdysozoa</taxon>
        <taxon>Arthropoda</taxon>
        <taxon>Hexapoda</taxon>
        <taxon>Insecta</taxon>
        <taxon>Pterygota</taxon>
        <taxon>Neoptera</taxon>
        <taxon>Endopterygota</taxon>
        <taxon>Coleoptera</taxon>
        <taxon>Polyphaga</taxon>
        <taxon>Cucujiformia</taxon>
        <taxon>Coccinelloidea</taxon>
        <taxon>Coccinellidae</taxon>
        <taxon>Coccinellinae</taxon>
        <taxon>Coccinellini</taxon>
        <taxon>Coccinella</taxon>
    </lineage>
</organism>
<feature type="active site" description="Proton donor" evidence="7">
    <location>
        <position position="374"/>
    </location>
</feature>
<evidence type="ECO:0000256" key="4">
    <source>
        <dbReference type="ARBA" id="ARBA00022797"/>
    </source>
</evidence>
<evidence type="ECO:0000313" key="9">
    <source>
        <dbReference type="EMBL" id="AZB52850.1"/>
    </source>
</evidence>
<evidence type="ECO:0000256" key="6">
    <source>
        <dbReference type="PIRNR" id="PIRNR001112"/>
    </source>
</evidence>
<dbReference type="InterPro" id="IPR016292">
    <property type="entry name" value="Epoxide_hydrolase"/>
</dbReference>
<dbReference type="PANTHER" id="PTHR21661:SF35">
    <property type="entry name" value="EPOXIDE HYDROLASE"/>
    <property type="match status" value="1"/>
</dbReference>
<comment type="catalytic activity">
    <reaction evidence="1 6">
        <text>1-(4-methoxyphenyl)-N-methyl-N-[(3-methyloxetan-3-yl)methyl]methanamine + H2O = 2-{[(4-methoxybenzyl)(methyl)amino]methyl}-2-methylpropane-1,3-diol</text>
        <dbReference type="Rhea" id="RHEA:55764"/>
        <dbReference type="ChEBI" id="CHEBI:15377"/>
        <dbReference type="ChEBI" id="CHEBI:139161"/>
        <dbReference type="ChEBI" id="CHEBI:139164"/>
        <dbReference type="EC" id="3.3.2.9"/>
    </reaction>
</comment>
<comment type="catalytic activity">
    <reaction evidence="6">
        <text>cis-stilbene oxide + H2O = (1R,2R)-hydrobenzoin</text>
        <dbReference type="Rhea" id="RHEA:23900"/>
        <dbReference type="ChEBI" id="CHEBI:15377"/>
        <dbReference type="ChEBI" id="CHEBI:50004"/>
        <dbReference type="ChEBI" id="CHEBI:50014"/>
        <dbReference type="EC" id="3.3.2.9"/>
    </reaction>
</comment>
<evidence type="ECO:0000256" key="3">
    <source>
        <dbReference type="ARBA" id="ARBA00010088"/>
    </source>
</evidence>
<evidence type="ECO:0000259" key="8">
    <source>
        <dbReference type="Pfam" id="PF06441"/>
    </source>
</evidence>
<keyword evidence="4 6" id="KW-0058">Aromatic hydrocarbons catabolism</keyword>
<dbReference type="EMBL" id="MH932586">
    <property type="protein sequence ID" value="AZB52850.1"/>
    <property type="molecule type" value="mRNA"/>
</dbReference>
<name>A0A3G6VF49_COCSE</name>
<feature type="active site" description="Nucleophile" evidence="7">
    <location>
        <position position="228"/>
    </location>
</feature>
<evidence type="ECO:0000256" key="5">
    <source>
        <dbReference type="ARBA" id="ARBA00022801"/>
    </source>
</evidence>
<dbReference type="InterPro" id="IPR029058">
    <property type="entry name" value="AB_hydrolase_fold"/>
</dbReference>
<dbReference type="PIRSF" id="PIRSF001112">
    <property type="entry name" value="Epoxide_hydrolase"/>
    <property type="match status" value="1"/>
</dbReference>
<keyword evidence="6" id="KW-0472">Membrane</keyword>
<evidence type="ECO:0000256" key="7">
    <source>
        <dbReference type="PIRSR" id="PIRSR001112-1"/>
    </source>
</evidence>
<dbReference type="InterPro" id="IPR000639">
    <property type="entry name" value="Epox_hydrolase-like"/>
</dbReference>
<protein>
    <recommendedName>
        <fullName evidence="6">Epoxide hydrolase</fullName>
        <ecNumber evidence="6">3.3.2.9</ecNumber>
    </recommendedName>
</protein>
<dbReference type="SUPFAM" id="SSF53474">
    <property type="entry name" value="alpha/beta-Hydrolases"/>
    <property type="match status" value="1"/>
</dbReference>
<dbReference type="GO" id="GO:0033961">
    <property type="term" value="F:cis-stilbene-oxide hydrolase activity"/>
    <property type="evidence" value="ECO:0007669"/>
    <property type="project" value="UniProtKB-UniRule"/>
</dbReference>
<dbReference type="PRINTS" id="PR00412">
    <property type="entry name" value="EPOXHYDRLASE"/>
</dbReference>
<comment type="subcellular location">
    <subcellularLocation>
        <location evidence="6">Endoplasmic reticulum membrane</location>
    </subcellularLocation>
    <subcellularLocation>
        <location evidence="2">Microsome membrane</location>
        <topology evidence="2">Single-pass membrane protein</topology>
    </subcellularLocation>
</comment>
<dbReference type="InterPro" id="IPR010497">
    <property type="entry name" value="Epoxide_hydro_N"/>
</dbReference>
<dbReference type="Gene3D" id="3.40.50.1820">
    <property type="entry name" value="alpha/beta hydrolase"/>
    <property type="match status" value="1"/>
</dbReference>
<accession>A0A3G6VF49</accession>
<dbReference type="GO" id="GO:0097176">
    <property type="term" value="P:epoxide metabolic process"/>
    <property type="evidence" value="ECO:0007669"/>
    <property type="project" value="TreeGrafter"/>
</dbReference>
<dbReference type="EC" id="3.3.2.9" evidence="6"/>
<dbReference type="PANTHER" id="PTHR21661">
    <property type="entry name" value="EPOXIDE HYDROLASE 1-RELATED"/>
    <property type="match status" value="1"/>
</dbReference>
<dbReference type="AlphaFoldDB" id="A0A3G6VF49"/>
<sequence>MGNGTVIISLLVLTVGVPLGLVKISGIFNIPPIPKLEDTWWGPGGKGVDDVTIRPFKIAVPDQVILDLKTRLKNTRTPIPPLEGAKHTYGISSTVTKSVLDFWLNKYDWKKREQFLNQYPQFKTKIQGLDIHFLHVKPKKIEGLRVFPLLLIHGWPGSVREFYEIIPLLTTPQKDRQFVYEVIVPSLPGYGFSEAAVRPGLGAAQMAVIFKNLMNRLNIQKYYVQGGDWGSMIVNYMAVLYPQQVIGMHSNLCFSDMPITNLKKIVYGLKPSLIVDKKYEHLVYPMSSVLANLILESGYLHLQATKPDTVGTALNDSPVGLAAYILEKFITWTNPSFKEREDGGLTEKYKMEDLLDNVMIYWVTGTITSSMRLYSESFNSAHYSLQLSKIPVSVPSGCSRFAHDIVYAPTALLEDKFPNLLHVTDHDAGHFAAFEVPEVLAKDIYDFTEKVLTAASPKK</sequence>